<feature type="compositionally biased region" description="Basic and acidic residues" evidence="1">
    <location>
        <begin position="134"/>
        <end position="143"/>
    </location>
</feature>
<organism evidence="4">
    <name type="scientific">Micromonas pusilla (strain CCMP1545)</name>
    <name type="common">Picoplanktonic green alga</name>
    <dbReference type="NCBI Taxonomy" id="564608"/>
    <lineage>
        <taxon>Eukaryota</taxon>
        <taxon>Viridiplantae</taxon>
        <taxon>Chlorophyta</taxon>
        <taxon>Mamiellophyceae</taxon>
        <taxon>Mamiellales</taxon>
        <taxon>Mamiellaceae</taxon>
        <taxon>Micromonas</taxon>
    </lineage>
</organism>
<evidence type="ECO:0000259" key="2">
    <source>
        <dbReference type="PROSITE" id="PS50172"/>
    </source>
</evidence>
<dbReference type="OrthoDB" id="446168at2759"/>
<feature type="compositionally biased region" description="Basic residues" evidence="1">
    <location>
        <begin position="165"/>
        <end position="175"/>
    </location>
</feature>
<sequence>MDELLFTGLAEMTPEDRAPLVAHVMDQSNWATVRGKKLGAEPGAGPTAKKGGKKGAKGAKAGDSKVEDDEPEPEEPAAGRKRKAANSTSTAEGAGAIVVFPGKPVGKAPPAAAARATKRSKPIPVPKPTAVPKAEPKAAEPKAIDLTGASTDEDDAAAANPQPPKRPRGRPKKQPRAPAPTSPAGGYASGNAVVAVPAKGPKKSAAAAAIVRRADGGVAPHLQLAGKTIVLTGVFPELGGGCGLNLGKDKARRLCEQFGGRVTTAVSGRTDLLLVGSEPGASKVAKARSTPGCMLMNIDQLREQLTAGNALPDKGTAAAAALTSGVVINAFSGGYVGKNGGNGLAYDMSDAQLRYLATGGDGGGGPGLLR</sequence>
<evidence type="ECO:0000313" key="3">
    <source>
        <dbReference type="EMBL" id="EEH51351.1"/>
    </source>
</evidence>
<keyword evidence="4" id="KW-1185">Reference proteome</keyword>
<feature type="compositionally biased region" description="Low complexity" evidence="1">
    <location>
        <begin position="40"/>
        <end position="49"/>
    </location>
</feature>
<evidence type="ECO:0000256" key="1">
    <source>
        <dbReference type="SAM" id="MobiDB-lite"/>
    </source>
</evidence>
<dbReference type="PROSITE" id="PS50172">
    <property type="entry name" value="BRCT"/>
    <property type="match status" value="1"/>
</dbReference>
<dbReference type="InterPro" id="IPR001357">
    <property type="entry name" value="BRCT_dom"/>
</dbReference>
<dbReference type="EMBL" id="GG663751">
    <property type="protein sequence ID" value="EEH51351.1"/>
    <property type="molecule type" value="Genomic_DNA"/>
</dbReference>
<dbReference type="Pfam" id="PF00533">
    <property type="entry name" value="BRCT"/>
    <property type="match status" value="1"/>
</dbReference>
<feature type="region of interest" description="Disordered" evidence="1">
    <location>
        <begin position="33"/>
        <end position="189"/>
    </location>
</feature>
<dbReference type="STRING" id="564608.C1N9G1"/>
<reference evidence="3 4" key="1">
    <citation type="journal article" date="2009" name="Science">
        <title>Green evolution and dynamic adaptations revealed by genomes of the marine picoeukaryotes Micromonas.</title>
        <authorList>
            <person name="Worden A.Z."/>
            <person name="Lee J.H."/>
            <person name="Mock T."/>
            <person name="Rouze P."/>
            <person name="Simmons M.P."/>
            <person name="Aerts A.L."/>
            <person name="Allen A.E."/>
            <person name="Cuvelier M.L."/>
            <person name="Derelle E."/>
            <person name="Everett M.V."/>
            <person name="Foulon E."/>
            <person name="Grimwood J."/>
            <person name="Gundlach H."/>
            <person name="Henrissat B."/>
            <person name="Napoli C."/>
            <person name="McDonald S.M."/>
            <person name="Parker M.S."/>
            <person name="Rombauts S."/>
            <person name="Salamov A."/>
            <person name="Von Dassow P."/>
            <person name="Badger J.H."/>
            <person name="Coutinho P.M."/>
            <person name="Demir E."/>
            <person name="Dubchak I."/>
            <person name="Gentemann C."/>
            <person name="Eikrem W."/>
            <person name="Gready J.E."/>
            <person name="John U."/>
            <person name="Lanier W."/>
            <person name="Lindquist E.A."/>
            <person name="Lucas S."/>
            <person name="Mayer K.F."/>
            <person name="Moreau H."/>
            <person name="Not F."/>
            <person name="Otillar R."/>
            <person name="Panaud O."/>
            <person name="Pangilinan J."/>
            <person name="Paulsen I."/>
            <person name="Piegu B."/>
            <person name="Poliakov A."/>
            <person name="Robbens S."/>
            <person name="Schmutz J."/>
            <person name="Toulza E."/>
            <person name="Wyss T."/>
            <person name="Zelensky A."/>
            <person name="Zhou K."/>
            <person name="Armbrust E.V."/>
            <person name="Bhattacharya D."/>
            <person name="Goodenough U.W."/>
            <person name="Van de Peer Y."/>
            <person name="Grigoriev I.V."/>
        </authorList>
    </citation>
    <scope>NUCLEOTIDE SEQUENCE [LARGE SCALE GENOMIC DNA]</scope>
    <source>
        <strain evidence="3 4">CCMP1545</strain>
    </source>
</reference>
<gene>
    <name evidence="3" type="ORF">MICPUCDRAFT_43548</name>
</gene>
<dbReference type="KEGG" id="mpp:MICPUCDRAFT_43548"/>
<accession>C1N9G1</accession>
<protein>
    <submittedName>
        <fullName evidence="3">Predicted protein</fullName>
    </submittedName>
</protein>
<dbReference type="Proteomes" id="UP000001876">
    <property type="component" value="Unassembled WGS sequence"/>
</dbReference>
<feature type="compositionally biased region" description="Acidic residues" evidence="1">
    <location>
        <begin position="66"/>
        <end position="75"/>
    </location>
</feature>
<name>C1N9G1_MICPC</name>
<dbReference type="AlphaFoldDB" id="C1N9G1"/>
<dbReference type="RefSeq" id="XP_003064446.1">
    <property type="nucleotide sequence ID" value="XM_003064400.1"/>
</dbReference>
<evidence type="ECO:0000313" key="4">
    <source>
        <dbReference type="Proteomes" id="UP000001876"/>
    </source>
</evidence>
<feature type="compositionally biased region" description="Low complexity" evidence="1">
    <location>
        <begin position="101"/>
        <end position="115"/>
    </location>
</feature>
<feature type="domain" description="BRCT" evidence="2">
    <location>
        <begin position="224"/>
        <end position="318"/>
    </location>
</feature>
<dbReference type="SUPFAM" id="SSF52113">
    <property type="entry name" value="BRCT domain"/>
    <property type="match status" value="1"/>
</dbReference>
<dbReference type="Gene3D" id="3.40.50.10190">
    <property type="entry name" value="BRCT domain"/>
    <property type="match status" value="1"/>
</dbReference>
<dbReference type="GeneID" id="9689887"/>
<proteinExistence type="predicted"/>
<dbReference type="InterPro" id="IPR036420">
    <property type="entry name" value="BRCT_dom_sf"/>
</dbReference>